<sequence length="824" mass="93037">MEPRVPQDNFEGGHLDDTERDANESATDRPPSSYSASSNLNGQSQARNHMAPPPITTRLYHPDINGRICDEQGNYIPLDTPPPCSTDRGPDDWMPYNNWVEFEVADFLYHCNQMSGGDIDFVFNLWAASLAAHGATPPFKNHVDMYNTIDSTPLGGVLWQSFSSQYNGALPNGDVPSWMTCEYDVWFRDPRLLVHNIISNPDFKDEFDYALLQEYSTNDGAHRFQDFMSGDWCWKQADLIAEDPDTIGSMFMPIILGSDKTTVSVATGHNQYWPVYMSIGNICNNVRCAHRNGVVLLGFLAIPKTDHESTKDAHFPKFCRQLLHSSLAKMLETLQPGMTKPEVVRCPDGHFRRAVYGLGPYIADYPEQALLACIVQNWCPKCTAPADNLNEGMYGRRSHEHTDVLVEEFELGVLWDEYGLVGDIVPFTNYFPWADIHELLSPDILHQLIKGAFKDHIVTWVHDYIEAQYSRSEANKILDDIDHRISLAPAFTALMKVYIPAIEGHVPSEMVQALQVLLDFIYIARRNIIDTNSLKAMDNAVERFHKYWLDAHNTNDVEDTKSVVNPQFEHRRSNINADSEANADEDGDAVDGPTVLLGHVDLAKTVVKQIYSDDVADQIGQPNFTLLIHRFLRNQCRGSYLVSNSSSSDSTLPEVYEKITLYSSAVATFFAPSDISGIGGMHYKRIRAVDTWGNGPGRHDCIFISTDPSAEGMRGFDIAQVRLFFSFKHNGILYPCALVHWFKRVRNLPDEITGMWVVEPEVLEDGTCLASVVHLNAILRAAHLIPVYGNDFVPTYLSYTQTLDAFRTYYVNKYIDHQAYEIAF</sequence>
<dbReference type="RefSeq" id="XP_041162197.1">
    <property type="nucleotide sequence ID" value="XM_041306233.1"/>
</dbReference>
<dbReference type="InterPro" id="IPR041078">
    <property type="entry name" value="Plavaka"/>
</dbReference>
<reference evidence="2" key="1">
    <citation type="journal article" date="2020" name="New Phytol.">
        <title>Comparative genomics reveals dynamic genome evolution in host specialist ectomycorrhizal fungi.</title>
        <authorList>
            <person name="Lofgren L.A."/>
            <person name="Nguyen N.H."/>
            <person name="Vilgalys R."/>
            <person name="Ruytinx J."/>
            <person name="Liao H.L."/>
            <person name="Branco S."/>
            <person name="Kuo A."/>
            <person name="LaButti K."/>
            <person name="Lipzen A."/>
            <person name="Andreopoulos W."/>
            <person name="Pangilinan J."/>
            <person name="Riley R."/>
            <person name="Hundley H."/>
            <person name="Na H."/>
            <person name="Barry K."/>
            <person name="Grigoriev I.V."/>
            <person name="Stajich J.E."/>
            <person name="Kennedy P.G."/>
        </authorList>
    </citation>
    <scope>NUCLEOTIDE SEQUENCE</scope>
    <source>
        <strain evidence="2">S12</strain>
    </source>
</reference>
<keyword evidence="3" id="KW-1185">Reference proteome</keyword>
<dbReference type="GeneID" id="64599997"/>
<feature type="compositionally biased region" description="Polar residues" evidence="1">
    <location>
        <begin position="30"/>
        <end position="47"/>
    </location>
</feature>
<dbReference type="EMBL" id="JABBWE010000017">
    <property type="protein sequence ID" value="KAG1796926.1"/>
    <property type="molecule type" value="Genomic_DNA"/>
</dbReference>
<comment type="caution">
    <text evidence="2">The sequence shown here is derived from an EMBL/GenBank/DDBJ whole genome shotgun (WGS) entry which is preliminary data.</text>
</comment>
<dbReference type="OrthoDB" id="3199698at2759"/>
<accession>A0A9P7DK99</accession>
<evidence type="ECO:0000313" key="3">
    <source>
        <dbReference type="Proteomes" id="UP000719766"/>
    </source>
</evidence>
<dbReference type="Proteomes" id="UP000719766">
    <property type="component" value="Unassembled WGS sequence"/>
</dbReference>
<dbReference type="AlphaFoldDB" id="A0A9P7DK99"/>
<evidence type="ECO:0000256" key="1">
    <source>
        <dbReference type="SAM" id="MobiDB-lite"/>
    </source>
</evidence>
<gene>
    <name evidence="2" type="ORF">HD556DRAFT_1441101</name>
</gene>
<protein>
    <submittedName>
        <fullName evidence="2">Uncharacterized protein</fullName>
    </submittedName>
</protein>
<name>A0A9P7DK99_9AGAM</name>
<feature type="compositionally biased region" description="Basic and acidic residues" evidence="1">
    <location>
        <begin position="1"/>
        <end position="27"/>
    </location>
</feature>
<feature type="region of interest" description="Disordered" evidence="1">
    <location>
        <begin position="567"/>
        <end position="588"/>
    </location>
</feature>
<proteinExistence type="predicted"/>
<organism evidence="2 3">
    <name type="scientific">Suillus plorans</name>
    <dbReference type="NCBI Taxonomy" id="116603"/>
    <lineage>
        <taxon>Eukaryota</taxon>
        <taxon>Fungi</taxon>
        <taxon>Dikarya</taxon>
        <taxon>Basidiomycota</taxon>
        <taxon>Agaricomycotina</taxon>
        <taxon>Agaricomycetes</taxon>
        <taxon>Agaricomycetidae</taxon>
        <taxon>Boletales</taxon>
        <taxon>Suillineae</taxon>
        <taxon>Suillaceae</taxon>
        <taxon>Suillus</taxon>
    </lineage>
</organism>
<feature type="region of interest" description="Disordered" evidence="1">
    <location>
        <begin position="1"/>
        <end position="57"/>
    </location>
</feature>
<evidence type="ECO:0000313" key="2">
    <source>
        <dbReference type="EMBL" id="KAG1796926.1"/>
    </source>
</evidence>
<dbReference type="Pfam" id="PF18759">
    <property type="entry name" value="Plavaka"/>
    <property type="match status" value="1"/>
</dbReference>